<feature type="transmembrane region" description="Helical" evidence="17">
    <location>
        <begin position="124"/>
        <end position="144"/>
    </location>
</feature>
<gene>
    <name evidence="18" type="ORF">ABMA28_013288</name>
</gene>
<comment type="caution">
    <text evidence="18">The sequence shown here is derived from an EMBL/GenBank/DDBJ whole genome shotgun (WGS) entry which is preliminary data.</text>
</comment>
<evidence type="ECO:0000256" key="2">
    <source>
        <dbReference type="ARBA" id="ARBA00004127"/>
    </source>
</evidence>
<comment type="catalytic activity">
    <reaction evidence="1">
        <text>9-(9Z-hexadecenoyloxy)-octadecanoate + H2O = (9Z)-hexadecenoate + 9-hydroxy-octadecanoate + H(+)</text>
        <dbReference type="Rhea" id="RHEA:52068"/>
        <dbReference type="ChEBI" id="CHEBI:15377"/>
        <dbReference type="ChEBI" id="CHEBI:15378"/>
        <dbReference type="ChEBI" id="CHEBI:32372"/>
        <dbReference type="ChEBI" id="CHEBI:136286"/>
        <dbReference type="ChEBI" id="CHEBI:136309"/>
    </reaction>
    <physiologicalReaction direction="left-to-right" evidence="1">
        <dbReference type="Rhea" id="RHEA:52069"/>
    </physiologicalReaction>
</comment>
<evidence type="ECO:0000256" key="13">
    <source>
        <dbReference type="ARBA" id="ARBA00049221"/>
    </source>
</evidence>
<feature type="transmembrane region" description="Helical" evidence="17">
    <location>
        <begin position="156"/>
        <end position="175"/>
    </location>
</feature>
<feature type="transmembrane region" description="Helical" evidence="17">
    <location>
        <begin position="46"/>
        <end position="67"/>
    </location>
</feature>
<evidence type="ECO:0000256" key="7">
    <source>
        <dbReference type="ARBA" id="ARBA00047368"/>
    </source>
</evidence>
<name>A0ABD0THZ7_LOXSC</name>
<sequence>MIRAILHGTAVAVNTYTLVYDQLYMELPFPAEGYKELPLRARYAFVTYWCLALQTVYFSLSLLNDFFGTNDASPRKKPLIRTIKDLLFSLAFPVALFVTISFWTIYFYRKELIAPDHIERLVPIWVNMVLHVTNTLFISADILVSRITYPERPIGLAFVIVFNIAYLFCLVKIKLLTGTWIYPLLVILDVPTTVVFFAVGSLMCLSFYFLGEMLCSAPNVQVNGYHGNLKKKY</sequence>
<comment type="subcellular location">
    <subcellularLocation>
        <location evidence="2">Endomembrane system</location>
        <topology evidence="2">Multi-pass membrane protein</topology>
    </subcellularLocation>
</comment>
<comment type="catalytic activity">
    <reaction evidence="9">
        <text>9-hexadecanoyloxy-octadecanoate + H2O = 9-hydroxy-octadecanoate + hexadecanoate + H(+)</text>
        <dbReference type="Rhea" id="RHEA:52052"/>
        <dbReference type="ChEBI" id="CHEBI:7896"/>
        <dbReference type="ChEBI" id="CHEBI:15377"/>
        <dbReference type="ChEBI" id="CHEBI:15378"/>
        <dbReference type="ChEBI" id="CHEBI:83670"/>
        <dbReference type="ChEBI" id="CHEBI:136286"/>
    </reaction>
    <physiologicalReaction direction="left-to-right" evidence="9">
        <dbReference type="Rhea" id="RHEA:52053"/>
    </physiologicalReaction>
</comment>
<comment type="catalytic activity">
    <reaction evidence="14">
        <text>13-(9Z-octadecenoyloxy)-octadecanoate + H2O = 13-hydroxy-octadecanoate + (9Z)-octadecenoate + H(+)</text>
        <dbReference type="Rhea" id="RHEA:52064"/>
        <dbReference type="ChEBI" id="CHEBI:15377"/>
        <dbReference type="ChEBI" id="CHEBI:15378"/>
        <dbReference type="ChEBI" id="CHEBI:30823"/>
        <dbReference type="ChEBI" id="CHEBI:136303"/>
        <dbReference type="ChEBI" id="CHEBI:136304"/>
    </reaction>
    <physiologicalReaction direction="left-to-right" evidence="14">
        <dbReference type="Rhea" id="RHEA:52065"/>
    </physiologicalReaction>
</comment>
<comment type="catalytic activity">
    <reaction evidence="10">
        <text>12-octadecanoyloxy-octadecanoate + H2O = 12-hydroxyoctadecanoate + octadecanoate + H(+)</text>
        <dbReference type="Rhea" id="RHEA:52080"/>
        <dbReference type="ChEBI" id="CHEBI:15377"/>
        <dbReference type="ChEBI" id="CHEBI:15378"/>
        <dbReference type="ChEBI" id="CHEBI:25629"/>
        <dbReference type="ChEBI" id="CHEBI:84201"/>
        <dbReference type="ChEBI" id="CHEBI:136330"/>
    </reaction>
    <physiologicalReaction direction="left-to-right" evidence="10">
        <dbReference type="Rhea" id="RHEA:52081"/>
    </physiologicalReaction>
</comment>
<keyword evidence="5 17" id="KW-1133">Transmembrane helix</keyword>
<evidence type="ECO:0000256" key="16">
    <source>
        <dbReference type="ARBA" id="ARBA00049428"/>
    </source>
</evidence>
<dbReference type="EMBL" id="JBEDNZ010000004">
    <property type="protein sequence ID" value="KAL0848886.1"/>
    <property type="molecule type" value="Genomic_DNA"/>
</dbReference>
<evidence type="ECO:0000313" key="19">
    <source>
        <dbReference type="Proteomes" id="UP001549921"/>
    </source>
</evidence>
<dbReference type="PANTHER" id="PTHR10989:SF16">
    <property type="entry name" value="AT02829P-RELATED"/>
    <property type="match status" value="1"/>
</dbReference>
<comment type="catalytic activity">
    <reaction evidence="7">
        <text>12-hexadecanoyloxy-octadecanoate + H2O = 12-hydroxyoctadecanoate + hexadecanoate + H(+)</text>
        <dbReference type="Rhea" id="RHEA:52056"/>
        <dbReference type="ChEBI" id="CHEBI:7896"/>
        <dbReference type="ChEBI" id="CHEBI:15377"/>
        <dbReference type="ChEBI" id="CHEBI:15378"/>
        <dbReference type="ChEBI" id="CHEBI:83677"/>
        <dbReference type="ChEBI" id="CHEBI:84201"/>
    </reaction>
    <physiologicalReaction direction="left-to-right" evidence="7">
        <dbReference type="Rhea" id="RHEA:52057"/>
    </physiologicalReaction>
</comment>
<comment type="catalytic activity">
    <reaction evidence="15">
        <text>13-(9Z-hexadecenoyloxy)-octadecanoate + H2O = 13-hydroxy-octadecanoate + (9Z)-hexadecenoate + H(+)</text>
        <dbReference type="Rhea" id="RHEA:52076"/>
        <dbReference type="ChEBI" id="CHEBI:15377"/>
        <dbReference type="ChEBI" id="CHEBI:15378"/>
        <dbReference type="ChEBI" id="CHEBI:32372"/>
        <dbReference type="ChEBI" id="CHEBI:136304"/>
        <dbReference type="ChEBI" id="CHEBI:136315"/>
    </reaction>
    <physiologicalReaction direction="left-to-right" evidence="15">
        <dbReference type="Rhea" id="RHEA:52077"/>
    </physiologicalReaction>
</comment>
<dbReference type="Proteomes" id="UP001549921">
    <property type="component" value="Unassembled WGS sequence"/>
</dbReference>
<evidence type="ECO:0000256" key="12">
    <source>
        <dbReference type="ARBA" id="ARBA00048800"/>
    </source>
</evidence>
<comment type="catalytic activity">
    <reaction evidence="13">
        <text>9-octadecanoyloxy-octadecanoate + H2O = 9-hydroxy-octadecanoate + octadecanoate + H(+)</text>
        <dbReference type="Rhea" id="RHEA:52096"/>
        <dbReference type="ChEBI" id="CHEBI:15377"/>
        <dbReference type="ChEBI" id="CHEBI:15378"/>
        <dbReference type="ChEBI" id="CHEBI:25629"/>
        <dbReference type="ChEBI" id="CHEBI:136286"/>
        <dbReference type="ChEBI" id="CHEBI:136373"/>
    </reaction>
    <physiologicalReaction direction="left-to-right" evidence="13">
        <dbReference type="Rhea" id="RHEA:52097"/>
    </physiologicalReaction>
</comment>
<organism evidence="18 19">
    <name type="scientific">Loxostege sticticalis</name>
    <name type="common">Beet webworm moth</name>
    <dbReference type="NCBI Taxonomy" id="481309"/>
    <lineage>
        <taxon>Eukaryota</taxon>
        <taxon>Metazoa</taxon>
        <taxon>Ecdysozoa</taxon>
        <taxon>Arthropoda</taxon>
        <taxon>Hexapoda</taxon>
        <taxon>Insecta</taxon>
        <taxon>Pterygota</taxon>
        <taxon>Neoptera</taxon>
        <taxon>Endopterygota</taxon>
        <taxon>Lepidoptera</taxon>
        <taxon>Glossata</taxon>
        <taxon>Ditrysia</taxon>
        <taxon>Pyraloidea</taxon>
        <taxon>Crambidae</taxon>
        <taxon>Pyraustinae</taxon>
        <taxon>Loxostege</taxon>
    </lineage>
</organism>
<protein>
    <recommendedName>
        <fullName evidence="20">Androgen-dependent TFPI-regulating protein</fullName>
    </recommendedName>
</protein>
<evidence type="ECO:0000256" key="10">
    <source>
        <dbReference type="ARBA" id="ARBA00048680"/>
    </source>
</evidence>
<comment type="catalytic activity">
    <reaction evidence="12">
        <text>9-(9Z-octadecenoyloxy)-octadecanoate + H2O = 9-hydroxy-octadecanoate + (9Z)-octadecenoate + H(+)</text>
        <dbReference type="Rhea" id="RHEA:52048"/>
        <dbReference type="ChEBI" id="CHEBI:15377"/>
        <dbReference type="ChEBI" id="CHEBI:15378"/>
        <dbReference type="ChEBI" id="CHEBI:30823"/>
        <dbReference type="ChEBI" id="CHEBI:136282"/>
        <dbReference type="ChEBI" id="CHEBI:136286"/>
    </reaction>
    <physiologicalReaction direction="left-to-right" evidence="12">
        <dbReference type="Rhea" id="RHEA:52049"/>
    </physiologicalReaction>
</comment>
<dbReference type="GO" id="GO:0012505">
    <property type="term" value="C:endomembrane system"/>
    <property type="evidence" value="ECO:0007669"/>
    <property type="project" value="UniProtKB-SubCell"/>
</dbReference>
<feature type="transmembrane region" description="Helical" evidence="17">
    <location>
        <begin position="181"/>
        <end position="210"/>
    </location>
</feature>
<evidence type="ECO:0000256" key="1">
    <source>
        <dbReference type="ARBA" id="ARBA00000923"/>
    </source>
</evidence>
<accession>A0ABD0THZ7</accession>
<dbReference type="AlphaFoldDB" id="A0ABD0THZ7"/>
<evidence type="ECO:0000256" key="15">
    <source>
        <dbReference type="ARBA" id="ARBA00049322"/>
    </source>
</evidence>
<dbReference type="InterPro" id="IPR006838">
    <property type="entry name" value="ADTRP_AIG1"/>
</dbReference>
<comment type="catalytic activity">
    <reaction evidence="16">
        <text>12-(9Z-hexadecenoyloxy)-octadecanoate + H2O = 12-hydroxyoctadecanoate + (9Z)-hexadecenoate + H(+)</text>
        <dbReference type="Rhea" id="RHEA:52072"/>
        <dbReference type="ChEBI" id="CHEBI:15377"/>
        <dbReference type="ChEBI" id="CHEBI:15378"/>
        <dbReference type="ChEBI" id="CHEBI:32372"/>
        <dbReference type="ChEBI" id="CHEBI:84201"/>
        <dbReference type="ChEBI" id="CHEBI:136312"/>
    </reaction>
    <physiologicalReaction direction="left-to-right" evidence="16">
        <dbReference type="Rhea" id="RHEA:52073"/>
    </physiologicalReaction>
</comment>
<proteinExistence type="inferred from homology"/>
<evidence type="ECO:0000256" key="3">
    <source>
        <dbReference type="ARBA" id="ARBA00009300"/>
    </source>
</evidence>
<evidence type="ECO:0000256" key="14">
    <source>
        <dbReference type="ARBA" id="ARBA00049296"/>
    </source>
</evidence>
<comment type="catalytic activity">
    <reaction evidence="11">
        <text>12-(9Z-octadecenoyloxy)-octadecanoate + H2O = 12-hydroxyoctadecanoate + (9Z)-octadecenoate + H(+)</text>
        <dbReference type="Rhea" id="RHEA:52060"/>
        <dbReference type="ChEBI" id="CHEBI:15377"/>
        <dbReference type="ChEBI" id="CHEBI:15378"/>
        <dbReference type="ChEBI" id="CHEBI:30823"/>
        <dbReference type="ChEBI" id="CHEBI:84201"/>
        <dbReference type="ChEBI" id="CHEBI:136302"/>
    </reaction>
    <physiologicalReaction direction="left-to-right" evidence="11">
        <dbReference type="Rhea" id="RHEA:52061"/>
    </physiologicalReaction>
</comment>
<keyword evidence="6 17" id="KW-0472">Membrane</keyword>
<evidence type="ECO:0000256" key="5">
    <source>
        <dbReference type="ARBA" id="ARBA00022989"/>
    </source>
</evidence>
<comment type="catalytic activity">
    <reaction evidence="8">
        <text>13-octadecanoyloxy-octadecanoate + H2O = 13-hydroxy-octadecanoate + octadecanoate + H(+)</text>
        <dbReference type="Rhea" id="RHEA:52084"/>
        <dbReference type="ChEBI" id="CHEBI:15377"/>
        <dbReference type="ChEBI" id="CHEBI:15378"/>
        <dbReference type="ChEBI" id="CHEBI:25629"/>
        <dbReference type="ChEBI" id="CHEBI:136304"/>
        <dbReference type="ChEBI" id="CHEBI:136335"/>
    </reaction>
    <physiologicalReaction direction="left-to-right" evidence="8">
        <dbReference type="Rhea" id="RHEA:52085"/>
    </physiologicalReaction>
</comment>
<evidence type="ECO:0000256" key="11">
    <source>
        <dbReference type="ARBA" id="ARBA00048701"/>
    </source>
</evidence>
<keyword evidence="4 17" id="KW-0812">Transmembrane</keyword>
<evidence type="ECO:0000256" key="17">
    <source>
        <dbReference type="SAM" id="Phobius"/>
    </source>
</evidence>
<reference evidence="18 19" key="1">
    <citation type="submission" date="2024-06" db="EMBL/GenBank/DDBJ databases">
        <title>A chromosome-level genome assembly of beet webworm, Loxostege sticticalis.</title>
        <authorList>
            <person name="Zhang Y."/>
        </authorList>
    </citation>
    <scope>NUCLEOTIDE SEQUENCE [LARGE SCALE GENOMIC DNA]</scope>
    <source>
        <strain evidence="18">AQ028</strain>
        <tissue evidence="18">Male pupae</tissue>
    </source>
</reference>
<evidence type="ECO:0000256" key="6">
    <source>
        <dbReference type="ARBA" id="ARBA00023136"/>
    </source>
</evidence>
<evidence type="ECO:0000313" key="18">
    <source>
        <dbReference type="EMBL" id="KAL0848886.1"/>
    </source>
</evidence>
<evidence type="ECO:0000256" key="9">
    <source>
        <dbReference type="ARBA" id="ARBA00047863"/>
    </source>
</evidence>
<evidence type="ECO:0000256" key="4">
    <source>
        <dbReference type="ARBA" id="ARBA00022692"/>
    </source>
</evidence>
<evidence type="ECO:0000256" key="8">
    <source>
        <dbReference type="ARBA" id="ARBA00047427"/>
    </source>
</evidence>
<dbReference type="PANTHER" id="PTHR10989">
    <property type="entry name" value="ANDROGEN-INDUCED PROTEIN 1-RELATED"/>
    <property type="match status" value="1"/>
</dbReference>
<dbReference type="Pfam" id="PF04750">
    <property type="entry name" value="Far-17a_AIG1"/>
    <property type="match status" value="1"/>
</dbReference>
<evidence type="ECO:0008006" key="20">
    <source>
        <dbReference type="Google" id="ProtNLM"/>
    </source>
</evidence>
<feature type="transmembrane region" description="Helical" evidence="17">
    <location>
        <begin position="87"/>
        <end position="108"/>
    </location>
</feature>
<comment type="similarity">
    <text evidence="3">Belongs to the AIG1 family.</text>
</comment>